<accession>A0A511YUH0</accession>
<feature type="transmembrane region" description="Helical" evidence="1">
    <location>
        <begin position="6"/>
        <end position="27"/>
    </location>
</feature>
<evidence type="ECO:0000313" key="3">
    <source>
        <dbReference type="Proteomes" id="UP000321484"/>
    </source>
</evidence>
<comment type="caution">
    <text evidence="2">The sequence shown here is derived from an EMBL/GenBank/DDBJ whole genome shotgun (WGS) entry which is preliminary data.</text>
</comment>
<evidence type="ECO:0008006" key="4">
    <source>
        <dbReference type="Google" id="ProtNLM"/>
    </source>
</evidence>
<dbReference type="OrthoDB" id="3237344at2"/>
<gene>
    <name evidence="2" type="ORF">AFE02nite_05730</name>
</gene>
<dbReference type="Pfam" id="PF06103">
    <property type="entry name" value="DUF948"/>
    <property type="match status" value="1"/>
</dbReference>
<protein>
    <recommendedName>
        <fullName evidence="4">DUF948 domain-containing protein</fullName>
    </recommendedName>
</protein>
<keyword evidence="1" id="KW-1133">Transmembrane helix</keyword>
<dbReference type="InterPro" id="IPR009293">
    <property type="entry name" value="UPF0478"/>
</dbReference>
<proteinExistence type="predicted"/>
<sequence>MSVGDVAGLIAAVAFGALVGFLALPLVKLGKVFDAATQSVKDVTEHTLPVIDETAATIAGTNAQLAKVDTVTTAAAEITQNASALTALVAATVGRPLIRLAAFSYGVRTALGGFAQKVTGKGSGKAQA</sequence>
<dbReference type="EMBL" id="BJYK01000001">
    <property type="protein sequence ID" value="GEN78839.1"/>
    <property type="molecule type" value="Genomic_DNA"/>
</dbReference>
<name>A0A511YUH0_9CELL</name>
<dbReference type="Proteomes" id="UP000321484">
    <property type="component" value="Unassembled WGS sequence"/>
</dbReference>
<organism evidence="2 3">
    <name type="scientific">Actinotalea fermentans</name>
    <dbReference type="NCBI Taxonomy" id="43671"/>
    <lineage>
        <taxon>Bacteria</taxon>
        <taxon>Bacillati</taxon>
        <taxon>Actinomycetota</taxon>
        <taxon>Actinomycetes</taxon>
        <taxon>Micrococcales</taxon>
        <taxon>Cellulomonadaceae</taxon>
        <taxon>Actinotalea</taxon>
    </lineage>
</organism>
<dbReference type="RefSeq" id="WP_034247697.1">
    <property type="nucleotide sequence ID" value="NZ_BJYK01000001.1"/>
</dbReference>
<keyword evidence="3" id="KW-1185">Reference proteome</keyword>
<evidence type="ECO:0000256" key="1">
    <source>
        <dbReference type="SAM" id="Phobius"/>
    </source>
</evidence>
<evidence type="ECO:0000313" key="2">
    <source>
        <dbReference type="EMBL" id="GEN78839.1"/>
    </source>
</evidence>
<keyword evidence="1" id="KW-0472">Membrane</keyword>
<keyword evidence="1" id="KW-0812">Transmembrane</keyword>
<dbReference type="AlphaFoldDB" id="A0A511YUH0"/>
<reference evidence="2 3" key="1">
    <citation type="submission" date="2019-07" db="EMBL/GenBank/DDBJ databases">
        <title>Whole genome shotgun sequence of Actinotalea fermentans NBRC 105374.</title>
        <authorList>
            <person name="Hosoyama A."/>
            <person name="Uohara A."/>
            <person name="Ohji S."/>
            <person name="Ichikawa N."/>
        </authorList>
    </citation>
    <scope>NUCLEOTIDE SEQUENCE [LARGE SCALE GENOMIC DNA]</scope>
    <source>
        <strain evidence="2 3">NBRC 105374</strain>
    </source>
</reference>